<name>A0A218MMQ4_9VIRU</name>
<accession>A0A218MMQ4</accession>
<dbReference type="EMBL" id="KY052842">
    <property type="protein sequence ID" value="ASF00563.1"/>
    <property type="molecule type" value="Genomic_DNA"/>
</dbReference>
<reference evidence="2" key="2">
    <citation type="journal article" date="2017" name="Nat. Commun.">
        <title>Single-virus genomics reveals hidden cosmopolitan and abundant viruses.</title>
        <authorList>
            <person name="Martinez-Hernandez F."/>
            <person name="Fornas O."/>
            <person name="Lluesma Gomez M."/>
            <person name="Bolduc B."/>
            <person name="de la Cruz Pena M.J."/>
            <person name="Martinez J.M."/>
            <person name="Anton J."/>
            <person name="Gasol J.M."/>
            <person name="Rosselli R."/>
            <person name="Rodriguez-Valera F."/>
            <person name="Sullivan M.B."/>
            <person name="Acinas S.G."/>
            <person name="Martinez-Garcia M."/>
        </authorList>
    </citation>
    <scope>NUCLEOTIDE SEQUENCE</scope>
</reference>
<evidence type="ECO:0000313" key="2">
    <source>
        <dbReference type="EMBL" id="ASF00563.1"/>
    </source>
</evidence>
<protein>
    <submittedName>
        <fullName evidence="2">Uncharacterized protein</fullName>
    </submittedName>
</protein>
<organism evidence="2">
    <name type="scientific">uncultured virus</name>
    <dbReference type="NCBI Taxonomy" id="340016"/>
    <lineage>
        <taxon>Viruses</taxon>
        <taxon>environmental samples</taxon>
    </lineage>
</organism>
<reference evidence="2" key="1">
    <citation type="submission" date="2016-10" db="EMBL/GenBank/DDBJ databases">
        <authorList>
            <person name="Varghese N."/>
        </authorList>
    </citation>
    <scope>NUCLEOTIDE SEQUENCE</scope>
</reference>
<feature type="region of interest" description="Disordered" evidence="1">
    <location>
        <begin position="93"/>
        <end position="120"/>
    </location>
</feature>
<proteinExistence type="predicted"/>
<feature type="compositionally biased region" description="Polar residues" evidence="1">
    <location>
        <begin position="93"/>
        <end position="102"/>
    </location>
</feature>
<sequence length="145" mass="16309">MKAKTFENLIRKVVREEIDYALRREIKSLKEDLRDEINPIITEPIENVSKTSLKPNSLKETIMGTPSVKNNVKHSFTKNSALNDLLNETAQGDTNLNNNMSPVSMEEDFSTIGGMPQEQAPQAVVEAVTRDYSDLMKAIDKKKGK</sequence>
<evidence type="ECO:0000256" key="1">
    <source>
        <dbReference type="SAM" id="MobiDB-lite"/>
    </source>
</evidence>